<dbReference type="GO" id="GO:0005975">
    <property type="term" value="P:carbohydrate metabolic process"/>
    <property type="evidence" value="ECO:0007669"/>
    <property type="project" value="InterPro"/>
</dbReference>
<dbReference type="InterPro" id="IPR046544">
    <property type="entry name" value="GH146_SB_dom"/>
</dbReference>
<dbReference type="InterPro" id="IPR032275">
    <property type="entry name" value="DUF4986"/>
</dbReference>
<protein>
    <submittedName>
        <fullName evidence="6">Uncharacterized protein</fullName>
    </submittedName>
</protein>
<feature type="domain" description="Glycoside hydrolase GH146 substrate-binding" evidence="4">
    <location>
        <begin position="661"/>
        <end position="796"/>
    </location>
</feature>
<feature type="domain" description="Non-reducing end beta-L-arabinofuranosidase-like GH127 catalytic" evidence="2">
    <location>
        <begin position="33"/>
        <end position="414"/>
    </location>
</feature>
<feature type="domain" description="DUF4986" evidence="3">
    <location>
        <begin position="550"/>
        <end position="636"/>
    </location>
</feature>
<dbReference type="SUPFAM" id="SSF48208">
    <property type="entry name" value="Six-hairpin glycosidases"/>
    <property type="match status" value="1"/>
</dbReference>
<dbReference type="AlphaFoldDB" id="A0A0P0G7P6"/>
<accession>A0A0P0G7P6</accession>
<dbReference type="Pfam" id="PF16375">
    <property type="entry name" value="DUF4986"/>
    <property type="match status" value="1"/>
</dbReference>
<feature type="signal peptide" evidence="1">
    <location>
        <begin position="1"/>
        <end position="22"/>
    </location>
</feature>
<dbReference type="KEGG" id="bcel:BcellWH2_02839"/>
<evidence type="ECO:0000259" key="5">
    <source>
        <dbReference type="Pfam" id="PF20736"/>
    </source>
</evidence>
<dbReference type="InterPro" id="IPR008928">
    <property type="entry name" value="6-hairpin_glycosidase_sf"/>
</dbReference>
<proteinExistence type="predicted"/>
<keyword evidence="1" id="KW-0732">Signal</keyword>
<dbReference type="Pfam" id="PF07944">
    <property type="entry name" value="Beta-AFase-like_GH127_cat"/>
    <property type="match status" value="1"/>
</dbReference>
<dbReference type="Pfam" id="PF20620">
    <property type="entry name" value="DUF6805"/>
    <property type="match status" value="1"/>
</dbReference>
<organism evidence="6 7">
    <name type="scientific">Bacteroides cellulosilyticus</name>
    <dbReference type="NCBI Taxonomy" id="246787"/>
    <lineage>
        <taxon>Bacteria</taxon>
        <taxon>Pseudomonadati</taxon>
        <taxon>Bacteroidota</taxon>
        <taxon>Bacteroidia</taxon>
        <taxon>Bacteroidales</taxon>
        <taxon>Bacteroidaceae</taxon>
        <taxon>Bacteroides</taxon>
    </lineage>
</organism>
<evidence type="ECO:0000259" key="3">
    <source>
        <dbReference type="Pfam" id="PF16375"/>
    </source>
</evidence>
<sequence length="805" mass="91420">MKKNWILLLLLTFSLASLSAQDALYPNTFPLGDVRITAGPFKHACDLNVKVLLQYDTDRLLAPFLREAGLPKKAETYGNWEKDGLDGHIGGHYLTALAIHYAATGNLECKKRMDYMVSEFARVQQANGDGSICGFPNSKKFAEEIRKGNVGIVWNYWVAWYNMHKTYAGLRDAWLYGKNEKAKKIFLKFCDWGVDVISNLDDRQMERMLDNEFGGMNEVYADAWQMTGNPKYLDTAKRFSHKQIFDSMARRIDNLDNKHANTQVPKAVGYQRVAELNSKTAPDYNDFMTAAEFFWETVVSHRSLSLGGNSRGEHFPEAGKCSDYMHERQGPESCNTNNMLKLTEGLFRMHPKVEYADFYERAMYNHILSTQHSEHGGYVYFTPACPSHYRVYSAPGKAMWCCVGTGMENHGKYGQFIYTHDTADNALYVNLFIPSELNWKEKKIKIVQETDFPNEEGTTLTVNPSKATQFKLLIRYPSWVEQGKMQVVCNGVDYAKSAQPGSYIPIDRQWSKGDVVEVKTPMTVRIEELPNVPNAISIMRGPILLGARTGTENMPGLIAGDGRWEHIAHGSLVSLFDAPYIIGERSDILNKLNSMRLVEGKSFSFTVPGLFTQEKYKNLILEPFYGIHDSRYMMYWLSMSEPAFREYKQAVEAEERGRMILDKRTVDMVSSGEQQPESDHAMKTQDSHRGVHAGEAWRDARNGGYFEYTLTTKGNENLSLMVRYWGAESGSRSFDILVDGQTIATENIVGKWKKDLFCNVEYNIPATLLKSKDKITVRFQSKPDTTAGGIFAVRLLVPESMVMDK</sequence>
<evidence type="ECO:0000259" key="4">
    <source>
        <dbReference type="Pfam" id="PF20620"/>
    </source>
</evidence>
<reference evidence="6 7" key="1">
    <citation type="journal article" date="2015" name="Science">
        <title>Genetic determinants of in vivo fitness and diet responsiveness in multiple human gut Bacteroides.</title>
        <authorList>
            <person name="Wu M."/>
            <person name="McNulty N.P."/>
            <person name="Rodionov D.A."/>
            <person name="Khoroshkin M.S."/>
            <person name="Griffin N.W."/>
            <person name="Cheng J."/>
            <person name="Latreille P."/>
            <person name="Kerstetter R.A."/>
            <person name="Terrapon N."/>
            <person name="Henrissat B."/>
            <person name="Osterman A.L."/>
            <person name="Gordon J.I."/>
        </authorList>
    </citation>
    <scope>NUCLEOTIDE SEQUENCE [LARGE SCALE GENOMIC DNA]</scope>
    <source>
        <strain evidence="6 7">WH2</strain>
    </source>
</reference>
<dbReference type="RefSeq" id="WP_029426365.1">
    <property type="nucleotide sequence ID" value="NZ_CP012801.1"/>
</dbReference>
<dbReference type="InterPro" id="IPR049046">
    <property type="entry name" value="Beta-AFase-like_GH127_middle"/>
</dbReference>
<dbReference type="PATRIC" id="fig|246787.4.peg.2933"/>
<evidence type="ECO:0000313" key="6">
    <source>
        <dbReference type="EMBL" id="ALJ60078.1"/>
    </source>
</evidence>
<dbReference type="Pfam" id="PF20736">
    <property type="entry name" value="Glyco_hydro127M"/>
    <property type="match status" value="1"/>
</dbReference>
<dbReference type="EMBL" id="CP012801">
    <property type="protein sequence ID" value="ALJ60078.1"/>
    <property type="molecule type" value="Genomic_DNA"/>
</dbReference>
<feature type="chain" id="PRO_5006047323" evidence="1">
    <location>
        <begin position="23"/>
        <end position="805"/>
    </location>
</feature>
<evidence type="ECO:0000259" key="2">
    <source>
        <dbReference type="Pfam" id="PF07944"/>
    </source>
</evidence>
<dbReference type="Proteomes" id="UP000061809">
    <property type="component" value="Chromosome"/>
</dbReference>
<feature type="domain" description="Non-reducing end beta-L-arabinofuranosidase-like GH127 middle" evidence="5">
    <location>
        <begin position="427"/>
        <end position="522"/>
    </location>
</feature>
<dbReference type="PANTHER" id="PTHR31151">
    <property type="entry name" value="PROLINE-TRNA LIGASE (DUF1680)"/>
    <property type="match status" value="1"/>
</dbReference>
<dbReference type="PANTHER" id="PTHR31151:SF0">
    <property type="entry name" value="PROLINE-TRNA LIGASE (DUF1680)"/>
    <property type="match status" value="1"/>
</dbReference>
<name>A0A0P0G7P6_9BACE</name>
<evidence type="ECO:0000313" key="7">
    <source>
        <dbReference type="Proteomes" id="UP000061809"/>
    </source>
</evidence>
<dbReference type="InterPro" id="IPR012878">
    <property type="entry name" value="Beta-AFase-like_GH127_cat"/>
</dbReference>
<gene>
    <name evidence="6" type="ORF">BcellWH2_02839</name>
</gene>
<evidence type="ECO:0000256" key="1">
    <source>
        <dbReference type="SAM" id="SignalP"/>
    </source>
</evidence>